<evidence type="ECO:0000259" key="1">
    <source>
        <dbReference type="Pfam" id="PF00144"/>
    </source>
</evidence>
<sequence>MPVAAPERQGYSAQRLQRLHAFMREATGADGYLGGVVLIARNGRVVDWSAYGYRDLARSEPLRRDDIFRIYSMSKTVTSVAVLMLLEEGRLTLDDPVSRYLPEFEAPQVLAGGAVARPAQRPITLRHLLTHTAGFPAGRPGDEAAGRAQTLADPHGARDLRGFVERLSRAPLAADPGTRFGYDGAATEVLARLVEVRSGQSFEAFLQQRLFAPLGMRDTGFNVPAAQRSRVVDITTMGADGKLRLDDGPSAREPGAPLNAYPSGAGGLYSTAGDYARFCQMLLNGGRLDGHTVLGRKTVELMLRNHLTMLDPPVNQYSDAEGFGLGGYVVLDPARRGQLGSVGQFGWSGAASTSYTIDPQERMLAILMLQHLPREDRADLPRLAKRYYALVYQGLTP</sequence>
<dbReference type="OrthoDB" id="119951at2"/>
<protein>
    <submittedName>
        <fullName evidence="2">Class A beta-lactamase-related serine hydrolase</fullName>
    </submittedName>
</protein>
<gene>
    <name evidence="2" type="ORF">DX914_09345</name>
</gene>
<dbReference type="Pfam" id="PF00144">
    <property type="entry name" value="Beta-lactamase"/>
    <property type="match status" value="1"/>
</dbReference>
<dbReference type="PANTHER" id="PTHR43283">
    <property type="entry name" value="BETA-LACTAMASE-RELATED"/>
    <property type="match status" value="1"/>
</dbReference>
<evidence type="ECO:0000313" key="3">
    <source>
        <dbReference type="Proteomes" id="UP000264492"/>
    </source>
</evidence>
<organism evidence="2 3">
    <name type="scientific">Lysobacter silvisoli</name>
    <dbReference type="NCBI Taxonomy" id="2293254"/>
    <lineage>
        <taxon>Bacteria</taxon>
        <taxon>Pseudomonadati</taxon>
        <taxon>Pseudomonadota</taxon>
        <taxon>Gammaproteobacteria</taxon>
        <taxon>Lysobacterales</taxon>
        <taxon>Lysobacteraceae</taxon>
        <taxon>Lysobacter</taxon>
    </lineage>
</organism>
<comment type="caution">
    <text evidence="2">The sequence shown here is derived from an EMBL/GenBank/DDBJ whole genome shotgun (WGS) entry which is preliminary data.</text>
</comment>
<keyword evidence="2" id="KW-0378">Hydrolase</keyword>
<evidence type="ECO:0000313" key="2">
    <source>
        <dbReference type="EMBL" id="RDZ29270.1"/>
    </source>
</evidence>
<dbReference type="PANTHER" id="PTHR43283:SF3">
    <property type="entry name" value="BETA-LACTAMASE FAMILY PROTEIN (AFU_ORTHOLOGUE AFUA_5G07500)"/>
    <property type="match status" value="1"/>
</dbReference>
<dbReference type="AlphaFoldDB" id="A0A371K5X7"/>
<feature type="domain" description="Beta-lactamase-related" evidence="1">
    <location>
        <begin position="22"/>
        <end position="384"/>
    </location>
</feature>
<proteinExistence type="predicted"/>
<accession>A0A371K5X7</accession>
<dbReference type="Gene3D" id="3.40.710.10">
    <property type="entry name" value="DD-peptidase/beta-lactamase superfamily"/>
    <property type="match status" value="1"/>
</dbReference>
<dbReference type="Proteomes" id="UP000264492">
    <property type="component" value="Unassembled WGS sequence"/>
</dbReference>
<dbReference type="GO" id="GO:0016787">
    <property type="term" value="F:hydrolase activity"/>
    <property type="evidence" value="ECO:0007669"/>
    <property type="project" value="UniProtKB-KW"/>
</dbReference>
<dbReference type="SUPFAM" id="SSF56601">
    <property type="entry name" value="beta-lactamase/transpeptidase-like"/>
    <property type="match status" value="1"/>
</dbReference>
<dbReference type="EMBL" id="QTSU01000001">
    <property type="protein sequence ID" value="RDZ29270.1"/>
    <property type="molecule type" value="Genomic_DNA"/>
</dbReference>
<name>A0A371K5X7_9GAMM</name>
<keyword evidence="3" id="KW-1185">Reference proteome</keyword>
<dbReference type="RefSeq" id="WP_115858707.1">
    <property type="nucleotide sequence ID" value="NZ_QTSU01000001.1"/>
</dbReference>
<dbReference type="InterPro" id="IPR012338">
    <property type="entry name" value="Beta-lactam/transpept-like"/>
</dbReference>
<dbReference type="InterPro" id="IPR001466">
    <property type="entry name" value="Beta-lactam-related"/>
</dbReference>
<reference evidence="2 3" key="1">
    <citation type="submission" date="2018-08" db="EMBL/GenBank/DDBJ databases">
        <title>Lysobacter sp. zong2l5, whole genome shotgun sequence.</title>
        <authorList>
            <person name="Zhang X."/>
            <person name="Feng G."/>
            <person name="Zhu H."/>
        </authorList>
    </citation>
    <scope>NUCLEOTIDE SEQUENCE [LARGE SCALE GENOMIC DNA]</scope>
    <source>
        <strain evidence="3">zong2l5</strain>
    </source>
</reference>
<dbReference type="InterPro" id="IPR050789">
    <property type="entry name" value="Diverse_Enzym_Activities"/>
</dbReference>